<evidence type="ECO:0008006" key="4">
    <source>
        <dbReference type="Google" id="ProtNLM"/>
    </source>
</evidence>
<sequence>MVRYKPASSGRQIGKDDAENGGHDGDSVQVSDKPQNNDHEKKASLEDKALVEENAPAEEKASLDYIRCVFVKLIAMLIYSDVAFATVRCVALNSKGLNPKRTPDDARAP</sequence>
<protein>
    <recommendedName>
        <fullName evidence="4">RxLR effector protein</fullName>
    </recommendedName>
</protein>
<evidence type="ECO:0000313" key="2">
    <source>
        <dbReference type="EMBL" id="KAL3671028.1"/>
    </source>
</evidence>
<reference evidence="2 3" key="1">
    <citation type="submission" date="2024-09" db="EMBL/GenBank/DDBJ databases">
        <title>Genome sequencing and assembly of Phytophthora oleae, isolate VK10A, causative agent of rot of olive drupes.</title>
        <authorList>
            <person name="Conti Taguali S."/>
            <person name="Riolo M."/>
            <person name="La Spada F."/>
            <person name="Cacciola S.O."/>
            <person name="Dionisio G."/>
        </authorList>
    </citation>
    <scope>NUCLEOTIDE SEQUENCE [LARGE SCALE GENOMIC DNA]</scope>
    <source>
        <strain evidence="2 3">VK10A</strain>
    </source>
</reference>
<gene>
    <name evidence="2" type="ORF">V7S43_004212</name>
</gene>
<dbReference type="EMBL" id="JBIMZQ010000006">
    <property type="protein sequence ID" value="KAL3671028.1"/>
    <property type="molecule type" value="Genomic_DNA"/>
</dbReference>
<organism evidence="2 3">
    <name type="scientific">Phytophthora oleae</name>
    <dbReference type="NCBI Taxonomy" id="2107226"/>
    <lineage>
        <taxon>Eukaryota</taxon>
        <taxon>Sar</taxon>
        <taxon>Stramenopiles</taxon>
        <taxon>Oomycota</taxon>
        <taxon>Peronosporomycetes</taxon>
        <taxon>Peronosporales</taxon>
        <taxon>Peronosporaceae</taxon>
        <taxon>Phytophthora</taxon>
    </lineage>
</organism>
<feature type="region of interest" description="Disordered" evidence="1">
    <location>
        <begin position="1"/>
        <end position="58"/>
    </location>
</feature>
<proteinExistence type="predicted"/>
<keyword evidence="3" id="KW-1185">Reference proteome</keyword>
<accession>A0ABD3FVS8</accession>
<comment type="caution">
    <text evidence="2">The sequence shown here is derived from an EMBL/GenBank/DDBJ whole genome shotgun (WGS) entry which is preliminary data.</text>
</comment>
<dbReference type="Proteomes" id="UP001632037">
    <property type="component" value="Unassembled WGS sequence"/>
</dbReference>
<feature type="compositionally biased region" description="Basic and acidic residues" evidence="1">
    <location>
        <begin position="35"/>
        <end position="58"/>
    </location>
</feature>
<dbReference type="AlphaFoldDB" id="A0ABD3FVS8"/>
<evidence type="ECO:0000256" key="1">
    <source>
        <dbReference type="SAM" id="MobiDB-lite"/>
    </source>
</evidence>
<name>A0ABD3FVS8_9STRA</name>
<feature type="compositionally biased region" description="Basic and acidic residues" evidence="1">
    <location>
        <begin position="13"/>
        <end position="26"/>
    </location>
</feature>
<evidence type="ECO:0000313" key="3">
    <source>
        <dbReference type="Proteomes" id="UP001632037"/>
    </source>
</evidence>